<evidence type="ECO:0000256" key="1">
    <source>
        <dbReference type="SAM" id="SignalP"/>
    </source>
</evidence>
<proteinExistence type="predicted"/>
<keyword evidence="1" id="KW-0732">Signal</keyword>
<dbReference type="Proteomes" id="UP000239089">
    <property type="component" value="Unassembled WGS sequence"/>
</dbReference>
<evidence type="ECO:0000313" key="2">
    <source>
        <dbReference type="EMBL" id="PPQ30908.1"/>
    </source>
</evidence>
<protein>
    <recommendedName>
        <fullName evidence="4">PsiF repeat-containing protein</fullName>
    </recommendedName>
</protein>
<evidence type="ECO:0008006" key="4">
    <source>
        <dbReference type="Google" id="ProtNLM"/>
    </source>
</evidence>
<keyword evidence="3" id="KW-1185">Reference proteome</keyword>
<evidence type="ECO:0000313" key="3">
    <source>
        <dbReference type="Proteomes" id="UP000239089"/>
    </source>
</evidence>
<sequence>MKSILLNTAVFGAAALAAFAAAPAGAQSVTKECAAKYQADKAANNLGGQTYLQYYSKCSAELRAQKAAPAA</sequence>
<feature type="non-terminal residue" evidence="2">
    <location>
        <position position="71"/>
    </location>
</feature>
<feature type="signal peptide" evidence="1">
    <location>
        <begin position="1"/>
        <end position="20"/>
    </location>
</feature>
<feature type="chain" id="PRO_5015559104" description="PsiF repeat-containing protein" evidence="1">
    <location>
        <begin position="21"/>
        <end position="71"/>
    </location>
</feature>
<reference evidence="2 3" key="1">
    <citation type="journal article" date="2018" name="Arch. Microbiol.">
        <title>New insights into the metabolic potential of the phototrophic purple bacterium Rhodopila globiformis DSM 161(T) from its draft genome sequence and evidence for a vanadium-dependent nitrogenase.</title>
        <authorList>
            <person name="Imhoff J.F."/>
            <person name="Rahn T."/>
            <person name="Kunzel S."/>
            <person name="Neulinger S.C."/>
        </authorList>
    </citation>
    <scope>NUCLEOTIDE SEQUENCE [LARGE SCALE GENOMIC DNA]</scope>
    <source>
        <strain evidence="2 3">DSM 16996</strain>
    </source>
</reference>
<accession>A0A2S6N8H1</accession>
<organism evidence="2 3">
    <name type="scientific">Rhodoblastus sphagnicola</name>
    <dbReference type="NCBI Taxonomy" id="333368"/>
    <lineage>
        <taxon>Bacteria</taxon>
        <taxon>Pseudomonadati</taxon>
        <taxon>Pseudomonadota</taxon>
        <taxon>Alphaproteobacteria</taxon>
        <taxon>Hyphomicrobiales</taxon>
        <taxon>Rhodoblastaceae</taxon>
        <taxon>Rhodoblastus</taxon>
    </lineage>
</organism>
<name>A0A2S6N8H1_9HYPH</name>
<comment type="caution">
    <text evidence="2">The sequence shown here is derived from an EMBL/GenBank/DDBJ whole genome shotgun (WGS) entry which is preliminary data.</text>
</comment>
<gene>
    <name evidence="2" type="ORF">CCR94_11180</name>
</gene>
<dbReference type="AlphaFoldDB" id="A0A2S6N8H1"/>
<dbReference type="EMBL" id="NHSJ01000070">
    <property type="protein sequence ID" value="PPQ30908.1"/>
    <property type="molecule type" value="Genomic_DNA"/>
</dbReference>